<gene>
    <name evidence="4" type="ORF">ADM90_12020</name>
</gene>
<name>A0A0M9DK28_9BACI</name>
<keyword evidence="5" id="KW-1185">Reference proteome</keyword>
<dbReference type="EMBL" id="LGCI01000007">
    <property type="protein sequence ID" value="KOY82016.1"/>
    <property type="molecule type" value="Genomic_DNA"/>
</dbReference>
<dbReference type="InterPro" id="IPR050266">
    <property type="entry name" value="AB_hydrolase_sf"/>
</dbReference>
<organism evidence="4 5">
    <name type="scientific">Lysinibacillus macroides</name>
    <dbReference type="NCBI Taxonomy" id="33935"/>
    <lineage>
        <taxon>Bacteria</taxon>
        <taxon>Bacillati</taxon>
        <taxon>Bacillota</taxon>
        <taxon>Bacilli</taxon>
        <taxon>Bacillales</taxon>
        <taxon>Bacillaceae</taxon>
        <taxon>Lysinibacillus</taxon>
    </lineage>
</organism>
<dbReference type="GO" id="GO:0016020">
    <property type="term" value="C:membrane"/>
    <property type="evidence" value="ECO:0007669"/>
    <property type="project" value="TreeGrafter"/>
</dbReference>
<dbReference type="SUPFAM" id="SSF53474">
    <property type="entry name" value="alpha/beta-Hydrolases"/>
    <property type="match status" value="1"/>
</dbReference>
<dbReference type="InterPro" id="IPR000073">
    <property type="entry name" value="AB_hydrolase_1"/>
</dbReference>
<feature type="domain" description="AB hydrolase-1" evidence="3">
    <location>
        <begin position="30"/>
        <end position="297"/>
    </location>
</feature>
<dbReference type="GO" id="GO:0006508">
    <property type="term" value="P:proteolysis"/>
    <property type="evidence" value="ECO:0007669"/>
    <property type="project" value="InterPro"/>
</dbReference>
<dbReference type="GO" id="GO:0004177">
    <property type="term" value="F:aminopeptidase activity"/>
    <property type="evidence" value="ECO:0007669"/>
    <property type="project" value="UniProtKB-EC"/>
</dbReference>
<dbReference type="PRINTS" id="PR00793">
    <property type="entry name" value="PROAMNOPTASE"/>
</dbReference>
<dbReference type="OrthoDB" id="53505at2"/>
<dbReference type="PANTHER" id="PTHR43798">
    <property type="entry name" value="MONOACYLGLYCEROL LIPASE"/>
    <property type="match status" value="1"/>
</dbReference>
<protein>
    <recommendedName>
        <fullName evidence="3">AB hydrolase-1 domain-containing protein</fullName>
    </recommendedName>
</protein>
<dbReference type="RefSeq" id="WP_053995244.1">
    <property type="nucleotide sequence ID" value="NZ_CP065643.1"/>
</dbReference>
<comment type="similarity">
    <text evidence="1">Belongs to the peptidase S33 family.</text>
</comment>
<evidence type="ECO:0000313" key="4">
    <source>
        <dbReference type="EMBL" id="KOY82016.1"/>
    </source>
</evidence>
<dbReference type="AlphaFoldDB" id="A0A0M9DK28"/>
<dbReference type="Pfam" id="PF00561">
    <property type="entry name" value="Abhydrolase_1"/>
    <property type="match status" value="1"/>
</dbReference>
<evidence type="ECO:0000313" key="5">
    <source>
        <dbReference type="Proteomes" id="UP000037977"/>
    </source>
</evidence>
<accession>A0A0M9DK28</accession>
<keyword evidence="2" id="KW-0378">Hydrolase</keyword>
<dbReference type="STRING" id="33935.ADM90_12020"/>
<dbReference type="Gene3D" id="3.40.50.1820">
    <property type="entry name" value="alpha/beta hydrolase"/>
    <property type="match status" value="1"/>
</dbReference>
<evidence type="ECO:0000256" key="2">
    <source>
        <dbReference type="ARBA" id="ARBA00022801"/>
    </source>
</evidence>
<proteinExistence type="inferred from homology"/>
<comment type="caution">
    <text evidence="4">The sequence shown here is derived from an EMBL/GenBank/DDBJ whole genome shotgun (WGS) entry which is preliminary data.</text>
</comment>
<dbReference type="InterPro" id="IPR002410">
    <property type="entry name" value="Peptidase_S33"/>
</dbReference>
<dbReference type="Proteomes" id="UP000037977">
    <property type="component" value="Unassembled WGS sequence"/>
</dbReference>
<sequence>MDNTINENKYIRLNGIEQFISINGKNSEQPLIIFLHGGPGAAYGTRSYIFKEWFKHFNVVFWDQPGAGRTAIKNPDFIPTFEYIIDSLKSLIEYLKRKFNKGKIGIIARSWGTVPGLYYVNHFPKDILFYCGTGQLIDTQKDEHVVYQELHKRLLKEKNAEGLKKLSELGKDYPGKNLSNIREKLDKFHQYIEDYGMFFENSNSGMSKKEELLNSPIYIPEDLTIQKRVSSNQDEIFKFLGMFSAYNYSLNYRIPFCLILGQKDWVVPVQHQINFFNDISAPKKELVLLENAGHKAMTDQPKEFLKALINFIQSTHEADSFN</sequence>
<dbReference type="InterPro" id="IPR029058">
    <property type="entry name" value="AB_hydrolase_fold"/>
</dbReference>
<reference evidence="4 5" key="1">
    <citation type="submission" date="2015-07" db="EMBL/GenBank/DDBJ databases">
        <title>Genome sequencing project for genomic taxonomy and phylogenomics of Bacillus-like bacteria.</title>
        <authorList>
            <person name="Liu B."/>
            <person name="Wang J."/>
            <person name="Zhu Y."/>
            <person name="Liu G."/>
            <person name="Chen Q."/>
            <person name="Chen Z."/>
            <person name="Che J."/>
            <person name="Ge C."/>
            <person name="Shi H."/>
            <person name="Pan Z."/>
            <person name="Liu X."/>
        </authorList>
    </citation>
    <scope>NUCLEOTIDE SEQUENCE [LARGE SCALE GENOMIC DNA]</scope>
    <source>
        <strain evidence="4 5">DSM 54</strain>
    </source>
</reference>
<evidence type="ECO:0000259" key="3">
    <source>
        <dbReference type="Pfam" id="PF00561"/>
    </source>
</evidence>
<dbReference type="PANTHER" id="PTHR43798:SF33">
    <property type="entry name" value="HYDROLASE, PUTATIVE (AFU_ORTHOLOGUE AFUA_2G14860)-RELATED"/>
    <property type="match status" value="1"/>
</dbReference>
<dbReference type="PATRIC" id="fig|33935.3.peg.1598"/>
<evidence type="ECO:0000256" key="1">
    <source>
        <dbReference type="ARBA" id="ARBA00010088"/>
    </source>
</evidence>